<protein>
    <recommendedName>
        <fullName evidence="13">Inosine triphosphate pyrophosphatase</fullName>
        <shortName evidence="13">ITPase</shortName>
        <shortName evidence="13">Inosine triphosphatase</shortName>
        <ecNumber evidence="13">3.6.1.66</ecNumber>
    </recommendedName>
    <alternativeName>
        <fullName evidence="13">Non-canonical purine NTP pyrophosphatase</fullName>
    </alternativeName>
    <alternativeName>
        <fullName evidence="13">Non-standard purine NTP pyrophosphatase</fullName>
    </alternativeName>
    <alternativeName>
        <fullName evidence="13">Nucleoside-triphosphate diphosphatase</fullName>
    </alternativeName>
    <alternativeName>
        <fullName evidence="13">Nucleoside-triphosphate pyrophosphatase</fullName>
        <shortName evidence="13">NTPase</shortName>
    </alternativeName>
    <alternativeName>
        <fullName evidence="13">XTP/dITP diphosphatase</fullName>
    </alternativeName>
</protein>
<comment type="function">
    <text evidence="9">Pyrophosphatase that hydrolyzes the non-canonical purine nucleotides inosine triphosphate (ITP), deoxyinosine triphosphate (dITP) as well as 2'-deoxy-N-6-hydroxylaminopurine triphosphate (dHAPTP) and xanthosine 5'-triphosphate (XTP) to their respective monophosphate derivatives. The enzyme does not distinguish between the deoxy- and ribose forms. Probably excludes non-canonical purines from RNA and DNA precursor pools, thus preventing their incorporation into RNA and DNA and avoiding chromosomal lesions.</text>
</comment>
<dbReference type="EC" id="3.6.1.66" evidence="13"/>
<evidence type="ECO:0000256" key="2">
    <source>
        <dbReference type="ARBA" id="ARBA00008023"/>
    </source>
</evidence>
<comment type="subunit">
    <text evidence="13">Homodimer.</text>
</comment>
<dbReference type="GO" id="GO:0009117">
    <property type="term" value="P:nucleotide metabolic process"/>
    <property type="evidence" value="ECO:0007669"/>
    <property type="project" value="UniProtKB-KW"/>
</dbReference>
<evidence type="ECO:0000256" key="8">
    <source>
        <dbReference type="ARBA" id="ARBA00023080"/>
    </source>
</evidence>
<feature type="binding site" evidence="13">
    <location>
        <position position="70"/>
    </location>
    <ligand>
        <name>ITP</name>
        <dbReference type="ChEBI" id="CHEBI:61402"/>
    </ligand>
</feature>
<keyword evidence="13" id="KW-0464">Manganese</keyword>
<dbReference type="InterPro" id="IPR029001">
    <property type="entry name" value="ITPase-like_fam"/>
</dbReference>
<comment type="catalytic activity">
    <reaction evidence="10">
        <text>ITP + H2O = IMP + diphosphate + H(+)</text>
        <dbReference type="Rhea" id="RHEA:29399"/>
        <dbReference type="ChEBI" id="CHEBI:15377"/>
        <dbReference type="ChEBI" id="CHEBI:15378"/>
        <dbReference type="ChEBI" id="CHEBI:33019"/>
        <dbReference type="ChEBI" id="CHEBI:58053"/>
        <dbReference type="ChEBI" id="CHEBI:61402"/>
        <dbReference type="EC" id="3.6.1.66"/>
    </reaction>
    <physiologicalReaction direction="left-to-right" evidence="10">
        <dbReference type="Rhea" id="RHEA:29400"/>
    </physiologicalReaction>
</comment>
<dbReference type="InParanoid" id="A0A024G630"/>
<evidence type="ECO:0000256" key="1">
    <source>
        <dbReference type="ARBA" id="ARBA00004496"/>
    </source>
</evidence>
<evidence type="ECO:0000313" key="15">
    <source>
        <dbReference type="EMBL" id="CCI42123.1"/>
    </source>
</evidence>
<dbReference type="STRING" id="65357.A0A024G630"/>
<dbReference type="Gene3D" id="3.90.950.10">
    <property type="match status" value="1"/>
</dbReference>
<dbReference type="GO" id="GO:0046872">
    <property type="term" value="F:metal ion binding"/>
    <property type="evidence" value="ECO:0007669"/>
    <property type="project" value="UniProtKB-KW"/>
</dbReference>
<comment type="cofactor">
    <cofactor evidence="13">
        <name>Mg(2+)</name>
        <dbReference type="ChEBI" id="CHEBI:18420"/>
    </cofactor>
    <cofactor evidence="13">
        <name>Mn(2+)</name>
        <dbReference type="ChEBI" id="CHEBI:29035"/>
    </cofactor>
    <text evidence="13">Binds 1 divalent metal cation per subunit; can use either Mg(2+) or Mn(2+).</text>
</comment>
<dbReference type="Pfam" id="PF01725">
    <property type="entry name" value="Ham1p_like"/>
    <property type="match status" value="1"/>
</dbReference>
<dbReference type="GO" id="GO:0036220">
    <property type="term" value="F:ITP diphosphatase activity"/>
    <property type="evidence" value="ECO:0007669"/>
    <property type="project" value="UniProtKB-UniRule"/>
</dbReference>
<reference evidence="15 16" key="1">
    <citation type="submission" date="2012-05" db="EMBL/GenBank/DDBJ databases">
        <title>Recombination and specialization in a pathogen metapopulation.</title>
        <authorList>
            <person name="Gardiner A."/>
            <person name="Kemen E."/>
            <person name="Schultz-Larsen T."/>
            <person name="MacLean D."/>
            <person name="Van Oosterhout C."/>
            <person name="Jones J.D.G."/>
        </authorList>
    </citation>
    <scope>NUCLEOTIDE SEQUENCE [LARGE SCALE GENOMIC DNA]</scope>
    <source>
        <strain evidence="15 16">Ac Nc2</strain>
    </source>
</reference>
<evidence type="ECO:0000256" key="4">
    <source>
        <dbReference type="ARBA" id="ARBA00022723"/>
    </source>
</evidence>
<dbReference type="PANTHER" id="PTHR11067">
    <property type="entry name" value="INOSINE TRIPHOSPHATE PYROPHOSPHATASE/HAM1 PROTEIN"/>
    <property type="match status" value="1"/>
</dbReference>
<dbReference type="AlphaFoldDB" id="A0A024G630"/>
<dbReference type="GO" id="GO:0000166">
    <property type="term" value="F:nucleotide binding"/>
    <property type="evidence" value="ECO:0007669"/>
    <property type="project" value="UniProtKB-KW"/>
</dbReference>
<dbReference type="NCBIfam" id="TIGR00042">
    <property type="entry name" value="RdgB/HAM1 family non-canonical purine NTP pyrophosphatase"/>
    <property type="match status" value="1"/>
</dbReference>
<keyword evidence="3 13" id="KW-0963">Cytoplasm</keyword>
<comment type="function">
    <text evidence="13">Pyrophosphatase that hydrolyzes non-canonical purine nucleotides such as inosine triphosphate (ITP), deoxyinosine triphosphate (dITP) or xanthosine 5'-triphosphate (XTP) to their respective monophosphate derivatives. The enzyme does not distinguish between the deoxy- and ribose forms. Probably excludes non-canonical purines from RNA and DNA precursor pools, thus preventing their incorporation into RNA and DNA and avoiding chromosomal lesions.</text>
</comment>
<keyword evidence="4 13" id="KW-0479">Metal-binding</keyword>
<dbReference type="GO" id="GO:0036222">
    <property type="term" value="F:XTP diphosphatase activity"/>
    <property type="evidence" value="ECO:0007669"/>
    <property type="project" value="UniProtKB-UniRule"/>
</dbReference>
<evidence type="ECO:0000256" key="7">
    <source>
        <dbReference type="ARBA" id="ARBA00022842"/>
    </source>
</evidence>
<dbReference type="GO" id="GO:0009204">
    <property type="term" value="P:deoxyribonucleoside triphosphate catabolic process"/>
    <property type="evidence" value="ECO:0007669"/>
    <property type="project" value="UniProtKB-UniRule"/>
</dbReference>
<dbReference type="CDD" id="cd00515">
    <property type="entry name" value="HAM1"/>
    <property type="match status" value="1"/>
</dbReference>
<keyword evidence="8 13" id="KW-0546">Nucleotide metabolism</keyword>
<feature type="binding site" evidence="13">
    <location>
        <begin position="28"/>
        <end position="33"/>
    </location>
    <ligand>
        <name>ITP</name>
        <dbReference type="ChEBI" id="CHEBI:61402"/>
    </ligand>
</feature>
<dbReference type="FunCoup" id="A0A024G630">
    <property type="interactions" value="364"/>
</dbReference>
<feature type="binding site" evidence="13">
    <location>
        <begin position="86"/>
        <end position="87"/>
    </location>
    <ligand>
        <name>ITP</name>
        <dbReference type="ChEBI" id="CHEBI:61402"/>
    </ligand>
</feature>
<feature type="binding site" evidence="13">
    <location>
        <position position="86"/>
    </location>
    <ligand>
        <name>Mg(2+)</name>
        <dbReference type="ChEBI" id="CHEBI:18420"/>
    </ligand>
</feature>
<proteinExistence type="inferred from homology"/>
<dbReference type="InterPro" id="IPR002637">
    <property type="entry name" value="RdgB/HAM1"/>
</dbReference>
<sequence>MSSIDTLLSCNLNSRFGNMSKPIITFITGNRNKLNEISVILGSDVPFVLRSQELDLPELQGDPTDVAIAKCKQAAQRINGPVFVEDTSLCFNALGGLPGPYIKWFLEKIGHTGLNNLLQAYEDKSAYAQTIVAYADGSDDLEPKLFIGRTEGIIVPARGSNNFGWDSIFQPHGYSQTYAEMDKEMKNTLSHRYKSIQKLRAHFLET</sequence>
<dbReference type="EMBL" id="CAIX01000029">
    <property type="protein sequence ID" value="CCI42123.1"/>
    <property type="molecule type" value="Genomic_DNA"/>
</dbReference>
<evidence type="ECO:0000256" key="3">
    <source>
        <dbReference type="ARBA" id="ARBA00022490"/>
    </source>
</evidence>
<evidence type="ECO:0000256" key="14">
    <source>
        <dbReference type="RuleBase" id="RU003781"/>
    </source>
</evidence>
<comment type="subcellular location">
    <subcellularLocation>
        <location evidence="1 13">Cytoplasm</location>
    </subcellularLocation>
</comment>
<accession>A0A024G630</accession>
<dbReference type="HAMAP" id="MF_03148">
    <property type="entry name" value="HAM1_NTPase"/>
    <property type="match status" value="1"/>
</dbReference>
<evidence type="ECO:0000256" key="5">
    <source>
        <dbReference type="ARBA" id="ARBA00022741"/>
    </source>
</evidence>
<dbReference type="InterPro" id="IPR027502">
    <property type="entry name" value="ITPase"/>
</dbReference>
<evidence type="ECO:0000256" key="12">
    <source>
        <dbReference type="ARBA" id="ARBA00093271"/>
    </source>
</evidence>
<evidence type="ECO:0000256" key="10">
    <source>
        <dbReference type="ARBA" id="ARBA00093218"/>
    </source>
</evidence>
<keyword evidence="6 13" id="KW-0378">Hydrolase</keyword>
<comment type="similarity">
    <text evidence="2 13 14">Belongs to the HAM1 NTPase family.</text>
</comment>
<evidence type="ECO:0000256" key="9">
    <source>
        <dbReference type="ARBA" id="ARBA00054940"/>
    </source>
</evidence>
<comment type="catalytic activity">
    <reaction evidence="11">
        <text>dITP + H2O = dIMP + diphosphate + H(+)</text>
        <dbReference type="Rhea" id="RHEA:28342"/>
        <dbReference type="ChEBI" id="CHEBI:15377"/>
        <dbReference type="ChEBI" id="CHEBI:15378"/>
        <dbReference type="ChEBI" id="CHEBI:33019"/>
        <dbReference type="ChEBI" id="CHEBI:61194"/>
        <dbReference type="ChEBI" id="CHEBI:61382"/>
        <dbReference type="EC" id="3.6.1.66"/>
    </reaction>
    <physiologicalReaction direction="left-to-right" evidence="11">
        <dbReference type="Rhea" id="RHEA:28343"/>
    </physiologicalReaction>
</comment>
<keyword evidence="5 13" id="KW-0547">Nucleotide-binding</keyword>
<keyword evidence="16" id="KW-1185">Reference proteome</keyword>
<evidence type="ECO:0000256" key="13">
    <source>
        <dbReference type="HAMAP-Rule" id="MF_03148"/>
    </source>
</evidence>
<feature type="binding site" evidence="13">
    <location>
        <begin position="163"/>
        <end position="166"/>
    </location>
    <ligand>
        <name>ITP</name>
        <dbReference type="ChEBI" id="CHEBI:61402"/>
    </ligand>
</feature>
<dbReference type="GO" id="GO:0005737">
    <property type="term" value="C:cytoplasm"/>
    <property type="evidence" value="ECO:0007669"/>
    <property type="project" value="UniProtKB-SubCell"/>
</dbReference>
<feature type="binding site" evidence="13">
    <location>
        <begin position="191"/>
        <end position="192"/>
    </location>
    <ligand>
        <name>ITP</name>
        <dbReference type="ChEBI" id="CHEBI:61402"/>
    </ligand>
</feature>
<keyword evidence="7 13" id="KW-0460">Magnesium</keyword>
<comment type="catalytic activity">
    <reaction evidence="13">
        <text>XTP + H2O = XMP + diphosphate + H(+)</text>
        <dbReference type="Rhea" id="RHEA:28610"/>
        <dbReference type="ChEBI" id="CHEBI:15377"/>
        <dbReference type="ChEBI" id="CHEBI:15378"/>
        <dbReference type="ChEBI" id="CHEBI:33019"/>
        <dbReference type="ChEBI" id="CHEBI:57464"/>
        <dbReference type="ChEBI" id="CHEBI:61314"/>
        <dbReference type="EC" id="3.6.1.66"/>
    </reaction>
</comment>
<comment type="catalytic activity">
    <reaction evidence="12">
        <text>N(6)-hydroxy-dATP + H2O = N(6)-hydroxy-dAMP + diphosphate + H(+)</text>
        <dbReference type="Rhea" id="RHEA:83971"/>
        <dbReference type="ChEBI" id="CHEBI:15377"/>
        <dbReference type="ChEBI" id="CHEBI:15378"/>
        <dbReference type="ChEBI" id="CHEBI:33019"/>
        <dbReference type="ChEBI" id="CHEBI:233529"/>
        <dbReference type="ChEBI" id="CHEBI:233530"/>
    </reaction>
    <physiologicalReaction direction="left-to-right" evidence="12">
        <dbReference type="Rhea" id="RHEA:83972"/>
    </physiologicalReaction>
</comment>
<gene>
    <name evidence="15" type="ORF">BN9_029070</name>
</gene>
<name>A0A024G630_9STRA</name>
<dbReference type="PANTHER" id="PTHR11067:SF9">
    <property type="entry name" value="INOSINE TRIPHOSPHATE PYROPHOSPHATASE"/>
    <property type="match status" value="1"/>
</dbReference>
<feature type="binding site" evidence="13">
    <location>
        <position position="58"/>
    </location>
    <ligand>
        <name>Mg(2+)</name>
        <dbReference type="ChEBI" id="CHEBI:18420"/>
    </ligand>
</feature>
<evidence type="ECO:0000256" key="11">
    <source>
        <dbReference type="ARBA" id="ARBA00093255"/>
    </source>
</evidence>
<dbReference type="GO" id="GO:0035870">
    <property type="term" value="F:dITP diphosphatase activity"/>
    <property type="evidence" value="ECO:0007669"/>
    <property type="project" value="UniProtKB-UniRule"/>
</dbReference>
<dbReference type="SUPFAM" id="SSF52972">
    <property type="entry name" value="ITPase-like"/>
    <property type="match status" value="1"/>
</dbReference>
<dbReference type="FunFam" id="3.90.950.10:FF:000003">
    <property type="entry name" value="Inosine triphosphate pyrophosphatase"/>
    <property type="match status" value="1"/>
</dbReference>
<comment type="caution">
    <text evidence="15">The sequence shown here is derived from an EMBL/GenBank/DDBJ whole genome shotgun (WGS) entry which is preliminary data.</text>
</comment>
<evidence type="ECO:0000313" key="16">
    <source>
        <dbReference type="Proteomes" id="UP000053237"/>
    </source>
</evidence>
<feature type="binding site" evidence="13">
    <location>
        <position position="186"/>
    </location>
    <ligand>
        <name>ITP</name>
        <dbReference type="ChEBI" id="CHEBI:61402"/>
    </ligand>
</feature>
<organism evidence="15 16">
    <name type="scientific">Albugo candida</name>
    <dbReference type="NCBI Taxonomy" id="65357"/>
    <lineage>
        <taxon>Eukaryota</taxon>
        <taxon>Sar</taxon>
        <taxon>Stramenopiles</taxon>
        <taxon>Oomycota</taxon>
        <taxon>Peronosporomycetes</taxon>
        <taxon>Albuginales</taxon>
        <taxon>Albuginaceae</taxon>
        <taxon>Albugo</taxon>
    </lineage>
</organism>
<dbReference type="OrthoDB" id="6288734at2759"/>
<dbReference type="Proteomes" id="UP000053237">
    <property type="component" value="Unassembled WGS sequence"/>
</dbReference>
<evidence type="ECO:0000256" key="6">
    <source>
        <dbReference type="ARBA" id="ARBA00022801"/>
    </source>
</evidence>